<accession>A0ABQ5B4T0</accession>
<keyword evidence="3" id="KW-0808">Transferase</keyword>
<dbReference type="EMBL" id="BQNB010012933">
    <property type="protein sequence ID" value="GJT09745.1"/>
    <property type="molecule type" value="Genomic_DNA"/>
</dbReference>
<keyword evidence="4" id="KW-1185">Reference proteome</keyword>
<dbReference type="InterPro" id="IPR004088">
    <property type="entry name" value="KH_dom_type_1"/>
</dbReference>
<dbReference type="Proteomes" id="UP001151760">
    <property type="component" value="Unassembled WGS sequence"/>
</dbReference>
<dbReference type="SUPFAM" id="SSF54791">
    <property type="entry name" value="Eukaryotic type KH-domain (KH-domain type I)"/>
    <property type="match status" value="1"/>
</dbReference>
<evidence type="ECO:0000313" key="4">
    <source>
        <dbReference type="Proteomes" id="UP001151760"/>
    </source>
</evidence>
<dbReference type="Gene3D" id="3.30.1370.10">
    <property type="entry name" value="K Homology domain, type 1"/>
    <property type="match status" value="1"/>
</dbReference>
<sequence length="312" mass="35416">MVATRSLTDSTTQNNSSIETTLERLANAMDQMNQRIECLLVFQQLSQLVIDRMNNGEGTSNRRGQPAYGRRTKLEFPKFNGEDVQGWLYRVNMFITMDRIQEDAQKLMLVSMHLFDHALNWHKQFLKSNGNNVTWIQYEATIKERFDPVNEDPMVELNNLKQVGSVQAYQDSFEVLLNKVDELEAYAISTRTDFDFMVQLTNILESIDPSKQIAIIEHYLYILGHLESIDPSICISWKLSSSALEMLVPGHAVGNVMGRGRANVDNIRKISEASVEISDNKSSCGDRVAVISGKPEQKRTAESLIQTFIMAT</sequence>
<dbReference type="Pfam" id="PF03732">
    <property type="entry name" value="Retrotrans_gag"/>
    <property type="match status" value="1"/>
</dbReference>
<keyword evidence="1" id="KW-0694">RNA-binding</keyword>
<protein>
    <submittedName>
        <fullName evidence="3">Reverse transcriptase</fullName>
    </submittedName>
</protein>
<dbReference type="Pfam" id="PF00013">
    <property type="entry name" value="KH_1"/>
    <property type="match status" value="1"/>
</dbReference>
<organism evidence="3 4">
    <name type="scientific">Tanacetum coccineum</name>
    <dbReference type="NCBI Taxonomy" id="301880"/>
    <lineage>
        <taxon>Eukaryota</taxon>
        <taxon>Viridiplantae</taxon>
        <taxon>Streptophyta</taxon>
        <taxon>Embryophyta</taxon>
        <taxon>Tracheophyta</taxon>
        <taxon>Spermatophyta</taxon>
        <taxon>Magnoliopsida</taxon>
        <taxon>eudicotyledons</taxon>
        <taxon>Gunneridae</taxon>
        <taxon>Pentapetalae</taxon>
        <taxon>asterids</taxon>
        <taxon>campanulids</taxon>
        <taxon>Asterales</taxon>
        <taxon>Asteraceae</taxon>
        <taxon>Asteroideae</taxon>
        <taxon>Anthemideae</taxon>
        <taxon>Anthemidinae</taxon>
        <taxon>Tanacetum</taxon>
    </lineage>
</organism>
<keyword evidence="3" id="KW-0695">RNA-directed DNA polymerase</keyword>
<dbReference type="InterPro" id="IPR004087">
    <property type="entry name" value="KH_dom"/>
</dbReference>
<gene>
    <name evidence="3" type="ORF">Tco_0856787</name>
</gene>
<dbReference type="SMART" id="SM00322">
    <property type="entry name" value="KH"/>
    <property type="match status" value="1"/>
</dbReference>
<dbReference type="InterPro" id="IPR005162">
    <property type="entry name" value="Retrotrans_gag_dom"/>
</dbReference>
<evidence type="ECO:0000256" key="1">
    <source>
        <dbReference type="PROSITE-ProRule" id="PRU00117"/>
    </source>
</evidence>
<evidence type="ECO:0000259" key="2">
    <source>
        <dbReference type="SMART" id="SM00322"/>
    </source>
</evidence>
<comment type="caution">
    <text evidence="3">The sequence shown here is derived from an EMBL/GenBank/DDBJ whole genome shotgun (WGS) entry which is preliminary data.</text>
</comment>
<keyword evidence="3" id="KW-0548">Nucleotidyltransferase</keyword>
<reference evidence="3" key="2">
    <citation type="submission" date="2022-01" db="EMBL/GenBank/DDBJ databases">
        <authorList>
            <person name="Yamashiro T."/>
            <person name="Shiraishi A."/>
            <person name="Satake H."/>
            <person name="Nakayama K."/>
        </authorList>
    </citation>
    <scope>NUCLEOTIDE SEQUENCE</scope>
</reference>
<evidence type="ECO:0000313" key="3">
    <source>
        <dbReference type="EMBL" id="GJT09745.1"/>
    </source>
</evidence>
<dbReference type="GO" id="GO:0003964">
    <property type="term" value="F:RNA-directed DNA polymerase activity"/>
    <property type="evidence" value="ECO:0007669"/>
    <property type="project" value="UniProtKB-KW"/>
</dbReference>
<name>A0ABQ5B4T0_9ASTR</name>
<reference evidence="3" key="1">
    <citation type="journal article" date="2022" name="Int. J. Mol. Sci.">
        <title>Draft Genome of Tanacetum Coccineum: Genomic Comparison of Closely Related Tanacetum-Family Plants.</title>
        <authorList>
            <person name="Yamashiro T."/>
            <person name="Shiraishi A."/>
            <person name="Nakayama K."/>
            <person name="Satake H."/>
        </authorList>
    </citation>
    <scope>NUCLEOTIDE SEQUENCE</scope>
</reference>
<proteinExistence type="predicted"/>
<dbReference type="CDD" id="cd22462">
    <property type="entry name" value="KH-I_HEN4_like_rpt5"/>
    <property type="match status" value="1"/>
</dbReference>
<dbReference type="InterPro" id="IPR036612">
    <property type="entry name" value="KH_dom_type_1_sf"/>
</dbReference>
<dbReference type="PROSITE" id="PS50084">
    <property type="entry name" value="KH_TYPE_1"/>
    <property type="match status" value="1"/>
</dbReference>
<feature type="domain" description="K Homology" evidence="2">
    <location>
        <begin position="240"/>
        <end position="310"/>
    </location>
</feature>